<dbReference type="InterPro" id="IPR001647">
    <property type="entry name" value="HTH_TetR"/>
</dbReference>
<dbReference type="PROSITE" id="PS50977">
    <property type="entry name" value="HTH_TETR_2"/>
    <property type="match status" value="1"/>
</dbReference>
<evidence type="ECO:0000256" key="2">
    <source>
        <dbReference type="ARBA" id="ARBA00023125"/>
    </source>
</evidence>
<dbReference type="PRINTS" id="PR00455">
    <property type="entry name" value="HTHTETR"/>
</dbReference>
<evidence type="ECO:0000313" key="6">
    <source>
        <dbReference type="EMBL" id="QUF07215.1"/>
    </source>
</evidence>
<dbReference type="Pfam" id="PF00440">
    <property type="entry name" value="TetR_N"/>
    <property type="match status" value="1"/>
</dbReference>
<evidence type="ECO:0000256" key="1">
    <source>
        <dbReference type="ARBA" id="ARBA00023015"/>
    </source>
</evidence>
<feature type="DNA-binding region" description="H-T-H motif" evidence="4">
    <location>
        <begin position="40"/>
        <end position="59"/>
    </location>
</feature>
<dbReference type="PANTHER" id="PTHR30055:SF234">
    <property type="entry name" value="HTH-TYPE TRANSCRIPTIONAL REGULATOR BETI"/>
    <property type="match status" value="1"/>
</dbReference>
<protein>
    <submittedName>
        <fullName evidence="6">TetR/AcrR family transcriptional regulator</fullName>
    </submittedName>
</protein>
<dbReference type="InterPro" id="IPR050109">
    <property type="entry name" value="HTH-type_TetR-like_transc_reg"/>
</dbReference>
<proteinExistence type="predicted"/>
<evidence type="ECO:0000259" key="5">
    <source>
        <dbReference type="PROSITE" id="PS50977"/>
    </source>
</evidence>
<evidence type="ECO:0000256" key="4">
    <source>
        <dbReference type="PROSITE-ProRule" id="PRU00335"/>
    </source>
</evidence>
<gene>
    <name evidence="6" type="ORF">KCV87_14940</name>
</gene>
<sequence length="210" mass="22851">MPEETTPKRRRAPAMSQEERRDAIVQATLPLLELHGANVTTSQIAQAAGIAEGTVFRAFKDKQELIHACVHEALSPEPVIDLLDRTASLPDLRDRAIWTINALSSYLERMWSLAGVLRESGFDPHDKSGGKHKNPGEHFERLHSRAAAVFEPDADRLAVEPALAAKLLLGLVMANRARPGAPTTGADASPEQLVDLFLHGALRGTRCTTS</sequence>
<dbReference type="SUPFAM" id="SSF46689">
    <property type="entry name" value="Homeodomain-like"/>
    <property type="match status" value="1"/>
</dbReference>
<evidence type="ECO:0000256" key="3">
    <source>
        <dbReference type="ARBA" id="ARBA00023163"/>
    </source>
</evidence>
<dbReference type="Gene3D" id="1.10.357.10">
    <property type="entry name" value="Tetracycline Repressor, domain 2"/>
    <property type="match status" value="1"/>
</dbReference>
<reference evidence="6" key="1">
    <citation type="submission" date="2021-04" db="EMBL/GenBank/DDBJ databases">
        <title>Genomic sequence of Actinosynnema pretiosum subsp. pretiosum ATCC 31280 (C-14919).</title>
        <authorList>
            <person name="Bai L."/>
            <person name="Wang X."/>
            <person name="Xiao Y."/>
        </authorList>
    </citation>
    <scope>NUCLEOTIDE SEQUENCE</scope>
    <source>
        <strain evidence="6">ATCC 31280</strain>
    </source>
</reference>
<keyword evidence="1" id="KW-0805">Transcription regulation</keyword>
<dbReference type="EMBL" id="CP073249">
    <property type="protein sequence ID" value="QUF07215.1"/>
    <property type="molecule type" value="Genomic_DNA"/>
</dbReference>
<feature type="domain" description="HTH tetR-type" evidence="5">
    <location>
        <begin position="18"/>
        <end position="77"/>
    </location>
</feature>
<dbReference type="Proteomes" id="UP000677152">
    <property type="component" value="Chromosome"/>
</dbReference>
<dbReference type="GO" id="GO:0003700">
    <property type="term" value="F:DNA-binding transcription factor activity"/>
    <property type="evidence" value="ECO:0007669"/>
    <property type="project" value="TreeGrafter"/>
</dbReference>
<dbReference type="InterPro" id="IPR009057">
    <property type="entry name" value="Homeodomain-like_sf"/>
</dbReference>
<dbReference type="AlphaFoldDB" id="A0AA45R6Y2"/>
<accession>A0AA45R6Y2</accession>
<evidence type="ECO:0000313" key="7">
    <source>
        <dbReference type="Proteomes" id="UP000677152"/>
    </source>
</evidence>
<dbReference type="PANTHER" id="PTHR30055">
    <property type="entry name" value="HTH-TYPE TRANSCRIPTIONAL REGULATOR RUTR"/>
    <property type="match status" value="1"/>
</dbReference>
<organism evidence="6 7">
    <name type="scientific">Actinosynnema pretiosum subsp. pretiosum</name>
    <dbReference type="NCBI Taxonomy" id="103721"/>
    <lineage>
        <taxon>Bacteria</taxon>
        <taxon>Bacillati</taxon>
        <taxon>Actinomycetota</taxon>
        <taxon>Actinomycetes</taxon>
        <taxon>Pseudonocardiales</taxon>
        <taxon>Pseudonocardiaceae</taxon>
        <taxon>Actinosynnema</taxon>
    </lineage>
</organism>
<name>A0AA45R6Y2_9PSEU</name>
<keyword evidence="3" id="KW-0804">Transcription</keyword>
<keyword evidence="2 4" id="KW-0238">DNA-binding</keyword>
<dbReference type="GO" id="GO:0000976">
    <property type="term" value="F:transcription cis-regulatory region binding"/>
    <property type="evidence" value="ECO:0007669"/>
    <property type="project" value="TreeGrafter"/>
</dbReference>